<feature type="non-terminal residue" evidence="1">
    <location>
        <position position="1"/>
    </location>
</feature>
<evidence type="ECO:0000313" key="2">
    <source>
        <dbReference type="Proteomes" id="UP001189429"/>
    </source>
</evidence>
<feature type="non-terminal residue" evidence="1">
    <location>
        <position position="69"/>
    </location>
</feature>
<proteinExistence type="predicted"/>
<evidence type="ECO:0000313" key="1">
    <source>
        <dbReference type="EMBL" id="CAK0883677.1"/>
    </source>
</evidence>
<sequence>DRPRPTYDMTNDIALDFANSSKVSDFPSEIHSQAPTAFPDPIYPQQQIFLRAKRYLEPGTRMLFLAMGE</sequence>
<dbReference type="Proteomes" id="UP001189429">
    <property type="component" value="Unassembled WGS sequence"/>
</dbReference>
<reference evidence="1" key="1">
    <citation type="submission" date="2023-10" db="EMBL/GenBank/DDBJ databases">
        <authorList>
            <person name="Chen Y."/>
            <person name="Shah S."/>
            <person name="Dougan E. K."/>
            <person name="Thang M."/>
            <person name="Chan C."/>
        </authorList>
    </citation>
    <scope>NUCLEOTIDE SEQUENCE [LARGE SCALE GENOMIC DNA]</scope>
</reference>
<dbReference type="EMBL" id="CAUYUJ010018449">
    <property type="protein sequence ID" value="CAK0883677.1"/>
    <property type="molecule type" value="Genomic_DNA"/>
</dbReference>
<organism evidence="1 2">
    <name type="scientific">Prorocentrum cordatum</name>
    <dbReference type="NCBI Taxonomy" id="2364126"/>
    <lineage>
        <taxon>Eukaryota</taxon>
        <taxon>Sar</taxon>
        <taxon>Alveolata</taxon>
        <taxon>Dinophyceae</taxon>
        <taxon>Prorocentrales</taxon>
        <taxon>Prorocentraceae</taxon>
        <taxon>Prorocentrum</taxon>
    </lineage>
</organism>
<comment type="caution">
    <text evidence="1">The sequence shown here is derived from an EMBL/GenBank/DDBJ whole genome shotgun (WGS) entry which is preliminary data.</text>
</comment>
<name>A0ABN9WFK7_9DINO</name>
<protein>
    <submittedName>
        <fullName evidence="1">Uncharacterized protein</fullName>
    </submittedName>
</protein>
<accession>A0ABN9WFK7</accession>
<gene>
    <name evidence="1" type="ORF">PCOR1329_LOCUS65826</name>
</gene>
<keyword evidence="2" id="KW-1185">Reference proteome</keyword>